<protein>
    <submittedName>
        <fullName evidence="1">Tryptophan--tRNA ligase, mitochondrial</fullName>
        <ecNumber evidence="1">6.1.1.2</ecNumber>
    </submittedName>
</protein>
<reference evidence="1" key="1">
    <citation type="submission" date="2022-07" db="EMBL/GenBank/DDBJ databases">
        <title>Phylogenomic reconstructions and comparative analyses of Kickxellomycotina fungi.</title>
        <authorList>
            <person name="Reynolds N.K."/>
            <person name="Stajich J.E."/>
            <person name="Barry K."/>
            <person name="Grigoriev I.V."/>
            <person name="Crous P."/>
            <person name="Smith M.E."/>
        </authorList>
    </citation>
    <scope>NUCLEOTIDE SEQUENCE</scope>
    <source>
        <strain evidence="1">BCRC 34780</strain>
    </source>
</reference>
<gene>
    <name evidence="1" type="primary">MSW1</name>
    <name evidence="1" type="ORF">H4R21_006369</name>
</gene>
<keyword evidence="1" id="KW-0436">Ligase</keyword>
<organism evidence="1 2">
    <name type="scientific">Coemansia helicoidea</name>
    <dbReference type="NCBI Taxonomy" id="1286919"/>
    <lineage>
        <taxon>Eukaryota</taxon>
        <taxon>Fungi</taxon>
        <taxon>Fungi incertae sedis</taxon>
        <taxon>Zoopagomycota</taxon>
        <taxon>Kickxellomycotina</taxon>
        <taxon>Kickxellomycetes</taxon>
        <taxon>Kickxellales</taxon>
        <taxon>Kickxellaceae</taxon>
        <taxon>Coemansia</taxon>
    </lineage>
</organism>
<evidence type="ECO:0000313" key="1">
    <source>
        <dbReference type="EMBL" id="KAJ2791143.1"/>
    </source>
</evidence>
<accession>A0ACC1KJS8</accession>
<name>A0ACC1KJS8_9FUNG</name>
<sequence length="341" mass="37363">MAAAMRVFSGIQPTGVPQLGNYLGSIRNWVQLQTRELEPGRRHEQYISVVNLHALTVPRDPQRLRRETGEMAAALLACGIDPRRSVLFRQAAVPAHTQLMWALACLTPVGWLNRMTQWKSKLQATPEDPAPPALLTGLLTYPVLMAADILLYQATHVPVGDDQVQHLELARDIAAHFNKTYKRRVFRAPTAILTASRRVMSLRDPTRKMSKSDPVEQSRITLADSDDQIRAKIQRAPTDSLGAVSFDPVARPGVSNLVSIYAALRDVAPHAAVAELGTLNNAQLKGLVTDAVVAAVAPIRDETRRLLRDPEHVEAVLRAGEDTARAAAAESWAQIAECIGL</sequence>
<comment type="caution">
    <text evidence="1">The sequence shown here is derived from an EMBL/GenBank/DDBJ whole genome shotgun (WGS) entry which is preliminary data.</text>
</comment>
<dbReference type="EC" id="6.1.1.2" evidence="1"/>
<keyword evidence="2" id="KW-1185">Reference proteome</keyword>
<evidence type="ECO:0000313" key="2">
    <source>
        <dbReference type="Proteomes" id="UP001140087"/>
    </source>
</evidence>
<dbReference type="EMBL" id="JANBUN010003359">
    <property type="protein sequence ID" value="KAJ2791143.1"/>
    <property type="molecule type" value="Genomic_DNA"/>
</dbReference>
<dbReference type="Proteomes" id="UP001140087">
    <property type="component" value="Unassembled WGS sequence"/>
</dbReference>
<proteinExistence type="predicted"/>